<dbReference type="EMBL" id="RJTM01000062">
    <property type="protein sequence ID" value="RNL88248.1"/>
    <property type="molecule type" value="Genomic_DNA"/>
</dbReference>
<reference evidence="3 4" key="1">
    <citation type="submission" date="2018-10" db="EMBL/GenBank/DDBJ databases">
        <title>Sinomicrobium pectinilyticum sp. nov., a pectinase-producing bacterium isolated from alkaline and saline soil, and emended description of the genus Sinomicrobium.</title>
        <authorList>
            <person name="Cheng B."/>
            <person name="Li C."/>
            <person name="Lai Q."/>
            <person name="Du M."/>
            <person name="Shao Z."/>
            <person name="Xu P."/>
            <person name="Yang C."/>
        </authorList>
    </citation>
    <scope>NUCLEOTIDE SEQUENCE [LARGE SCALE GENOMIC DNA]</scope>
    <source>
        <strain evidence="3 4">5DNS001</strain>
    </source>
</reference>
<keyword evidence="1" id="KW-0472">Membrane</keyword>
<evidence type="ECO:0000259" key="2">
    <source>
        <dbReference type="Pfam" id="PF04892"/>
    </source>
</evidence>
<proteinExistence type="predicted"/>
<dbReference type="PANTHER" id="PTHR28008">
    <property type="entry name" value="DOMAIN PROTEIN, PUTATIVE (AFU_ORTHOLOGUE AFUA_3G10980)-RELATED"/>
    <property type="match status" value="1"/>
</dbReference>
<dbReference type="NCBIfam" id="NF037970">
    <property type="entry name" value="vanZ_1"/>
    <property type="match status" value="1"/>
</dbReference>
<feature type="transmembrane region" description="Helical" evidence="1">
    <location>
        <begin position="48"/>
        <end position="65"/>
    </location>
</feature>
<sequence>MRHIKNWLEHRGKIFSILAVGWVVTVTVLSLAPPSTLPSVSYPHLDKIVHFIFYYIFLILWYYALRGEDTFGPVKKKPLLIAFFMAFVYGTIVEVLQYTMGKGRSGDILDALANTTGMICGIFTVILVNAINKTIKRVN</sequence>
<feature type="transmembrane region" description="Helical" evidence="1">
    <location>
        <begin position="111"/>
        <end position="131"/>
    </location>
</feature>
<protein>
    <submittedName>
        <fullName evidence="3">VanZ family protein</fullName>
    </submittedName>
</protein>
<dbReference type="AlphaFoldDB" id="A0A3N0EK34"/>
<comment type="caution">
    <text evidence="3">The sequence shown here is derived from an EMBL/GenBank/DDBJ whole genome shotgun (WGS) entry which is preliminary data.</text>
</comment>
<evidence type="ECO:0000313" key="4">
    <source>
        <dbReference type="Proteomes" id="UP000267469"/>
    </source>
</evidence>
<keyword evidence="4" id="KW-1185">Reference proteome</keyword>
<feature type="transmembrane region" description="Helical" evidence="1">
    <location>
        <begin position="77"/>
        <end position="99"/>
    </location>
</feature>
<organism evidence="3 4">
    <name type="scientific">Sinomicrobium pectinilyticum</name>
    <dbReference type="NCBI Taxonomy" id="1084421"/>
    <lineage>
        <taxon>Bacteria</taxon>
        <taxon>Pseudomonadati</taxon>
        <taxon>Bacteroidota</taxon>
        <taxon>Flavobacteriia</taxon>
        <taxon>Flavobacteriales</taxon>
        <taxon>Flavobacteriaceae</taxon>
        <taxon>Sinomicrobium</taxon>
    </lineage>
</organism>
<dbReference type="PANTHER" id="PTHR28008:SF1">
    <property type="entry name" value="DOMAIN PROTEIN, PUTATIVE (AFU_ORTHOLOGUE AFUA_3G10980)-RELATED"/>
    <property type="match status" value="1"/>
</dbReference>
<feature type="transmembrane region" description="Helical" evidence="1">
    <location>
        <begin position="12"/>
        <end position="32"/>
    </location>
</feature>
<dbReference type="InterPro" id="IPR006976">
    <property type="entry name" value="VanZ-like"/>
</dbReference>
<feature type="domain" description="VanZ-like" evidence="2">
    <location>
        <begin position="40"/>
        <end position="128"/>
    </location>
</feature>
<evidence type="ECO:0000313" key="3">
    <source>
        <dbReference type="EMBL" id="RNL88248.1"/>
    </source>
</evidence>
<keyword evidence="1" id="KW-0812">Transmembrane</keyword>
<dbReference type="OrthoDB" id="5472246at2"/>
<keyword evidence="1" id="KW-1133">Transmembrane helix</keyword>
<dbReference type="Proteomes" id="UP000267469">
    <property type="component" value="Unassembled WGS sequence"/>
</dbReference>
<accession>A0A3N0EK34</accession>
<dbReference type="Pfam" id="PF04892">
    <property type="entry name" value="VanZ"/>
    <property type="match status" value="1"/>
</dbReference>
<name>A0A3N0EK34_SINP1</name>
<evidence type="ECO:0000256" key="1">
    <source>
        <dbReference type="SAM" id="Phobius"/>
    </source>
</evidence>
<gene>
    <name evidence="3" type="ORF">ED312_08960</name>
</gene>